<evidence type="ECO:0000313" key="5">
    <source>
        <dbReference type="Proteomes" id="UP000683925"/>
    </source>
</evidence>
<accession>A0A8S1WR08</accession>
<evidence type="ECO:0000259" key="3">
    <source>
        <dbReference type="PROSITE" id="PS50157"/>
    </source>
</evidence>
<gene>
    <name evidence="4" type="ORF">POCTA_138.1.T1020073</name>
</gene>
<dbReference type="GO" id="GO:0008270">
    <property type="term" value="F:zinc ion binding"/>
    <property type="evidence" value="ECO:0007669"/>
    <property type="project" value="UniProtKB-KW"/>
</dbReference>
<keyword evidence="5" id="KW-1185">Reference proteome</keyword>
<dbReference type="OMA" id="NYYIFCC"/>
<keyword evidence="1" id="KW-0863">Zinc-finger</keyword>
<dbReference type="AlphaFoldDB" id="A0A8S1WR08"/>
<reference evidence="4" key="1">
    <citation type="submission" date="2021-01" db="EMBL/GenBank/DDBJ databases">
        <authorList>
            <consortium name="Genoscope - CEA"/>
            <person name="William W."/>
        </authorList>
    </citation>
    <scope>NUCLEOTIDE SEQUENCE</scope>
</reference>
<comment type="caution">
    <text evidence="4">The sequence shown here is derived from an EMBL/GenBank/DDBJ whole genome shotgun (WGS) entry which is preliminary data.</text>
</comment>
<dbReference type="EMBL" id="CAJJDP010000102">
    <property type="protein sequence ID" value="CAD8192458.1"/>
    <property type="molecule type" value="Genomic_DNA"/>
</dbReference>
<sequence length="246" mass="29095">MNESIRSTLKKVLEMQLDCTQILTTILFKNTDKNKVVEMRTTKQQLEEQKNQIEAGDQKRKKTFLNNEKSADTTKQKNTDQQLIQDTNAQISLSPEECYSKLNDIIQEFRQKNSLATKILNFDFDYIKEHHSKNKFKEIRSKVKLMINRIQIKRTMISIVNGKRIFQCPSCNFQGFSSVYYPHILKKHCQNYYIFCCFLCQQDFQSFTVLKKHLKRYHKEALNTSSDIEIIKVQQDENENDLSISI</sequence>
<name>A0A8S1WR08_PAROT</name>
<dbReference type="InterPro" id="IPR013087">
    <property type="entry name" value="Znf_C2H2_type"/>
</dbReference>
<evidence type="ECO:0000256" key="1">
    <source>
        <dbReference type="PROSITE-ProRule" id="PRU00042"/>
    </source>
</evidence>
<dbReference type="PROSITE" id="PS50157">
    <property type="entry name" value="ZINC_FINGER_C2H2_2"/>
    <property type="match status" value="1"/>
</dbReference>
<keyword evidence="1" id="KW-0862">Zinc</keyword>
<feature type="domain" description="C2H2-type" evidence="3">
    <location>
        <begin position="195"/>
        <end position="218"/>
    </location>
</feature>
<evidence type="ECO:0000313" key="4">
    <source>
        <dbReference type="EMBL" id="CAD8192458.1"/>
    </source>
</evidence>
<feature type="region of interest" description="Disordered" evidence="2">
    <location>
        <begin position="44"/>
        <end position="80"/>
    </location>
</feature>
<dbReference type="PROSITE" id="PS00028">
    <property type="entry name" value="ZINC_FINGER_C2H2_1"/>
    <property type="match status" value="1"/>
</dbReference>
<feature type="compositionally biased region" description="Basic and acidic residues" evidence="2">
    <location>
        <begin position="69"/>
        <end position="78"/>
    </location>
</feature>
<protein>
    <recommendedName>
        <fullName evidence="3">C2H2-type domain-containing protein</fullName>
    </recommendedName>
</protein>
<evidence type="ECO:0000256" key="2">
    <source>
        <dbReference type="SAM" id="MobiDB-lite"/>
    </source>
</evidence>
<proteinExistence type="predicted"/>
<keyword evidence="1" id="KW-0479">Metal-binding</keyword>
<dbReference type="Proteomes" id="UP000683925">
    <property type="component" value="Unassembled WGS sequence"/>
</dbReference>
<dbReference type="OrthoDB" id="10296351at2759"/>
<organism evidence="4 5">
    <name type="scientific">Paramecium octaurelia</name>
    <dbReference type="NCBI Taxonomy" id="43137"/>
    <lineage>
        <taxon>Eukaryota</taxon>
        <taxon>Sar</taxon>
        <taxon>Alveolata</taxon>
        <taxon>Ciliophora</taxon>
        <taxon>Intramacronucleata</taxon>
        <taxon>Oligohymenophorea</taxon>
        <taxon>Peniculida</taxon>
        <taxon>Parameciidae</taxon>
        <taxon>Paramecium</taxon>
    </lineage>
</organism>